<evidence type="ECO:0000256" key="4">
    <source>
        <dbReference type="ARBA" id="ARBA00022475"/>
    </source>
</evidence>
<feature type="transmembrane region" description="Helical" evidence="8">
    <location>
        <begin position="69"/>
        <end position="86"/>
    </location>
</feature>
<evidence type="ECO:0000256" key="5">
    <source>
        <dbReference type="ARBA" id="ARBA00022692"/>
    </source>
</evidence>
<dbReference type="SUPFAM" id="SSF161098">
    <property type="entry name" value="MetI-like"/>
    <property type="match status" value="1"/>
</dbReference>
<evidence type="ECO:0000313" key="11">
    <source>
        <dbReference type="Proteomes" id="UP000009223"/>
    </source>
</evidence>
<gene>
    <name evidence="10" type="ordered locus">TREPR_0832</name>
</gene>
<protein>
    <submittedName>
        <fullName evidence="10">D-methionine transport system permease protein MetI</fullName>
    </submittedName>
</protein>
<evidence type="ECO:0000256" key="2">
    <source>
        <dbReference type="ARBA" id="ARBA00007069"/>
    </source>
</evidence>
<dbReference type="PROSITE" id="PS50928">
    <property type="entry name" value="ABC_TM1"/>
    <property type="match status" value="1"/>
</dbReference>
<feature type="transmembrane region" description="Helical" evidence="8">
    <location>
        <begin position="156"/>
        <end position="178"/>
    </location>
</feature>
<dbReference type="Gene3D" id="1.10.3720.10">
    <property type="entry name" value="MetI-like"/>
    <property type="match status" value="1"/>
</dbReference>
<keyword evidence="4" id="KW-1003">Cell membrane</keyword>
<dbReference type="eggNOG" id="COG2011">
    <property type="taxonomic scope" value="Bacteria"/>
</dbReference>
<feature type="domain" description="ABC transmembrane type-1" evidence="9">
    <location>
        <begin position="23"/>
        <end position="217"/>
    </location>
</feature>
<dbReference type="GO" id="GO:0048473">
    <property type="term" value="P:D-methionine transmembrane transport"/>
    <property type="evidence" value="ECO:0007669"/>
    <property type="project" value="TreeGrafter"/>
</dbReference>
<dbReference type="KEGG" id="tpi:TREPR_0832"/>
<comment type="similarity">
    <text evidence="2">Belongs to the binding-protein-dependent transport system permease family. CysTW subfamily.</text>
</comment>
<dbReference type="InterPro" id="IPR000515">
    <property type="entry name" value="MetI-like"/>
</dbReference>
<evidence type="ECO:0000256" key="3">
    <source>
        <dbReference type="ARBA" id="ARBA00022448"/>
    </source>
</evidence>
<evidence type="ECO:0000256" key="7">
    <source>
        <dbReference type="ARBA" id="ARBA00023136"/>
    </source>
</evidence>
<evidence type="ECO:0000259" key="9">
    <source>
        <dbReference type="PROSITE" id="PS50928"/>
    </source>
</evidence>
<evidence type="ECO:0000256" key="8">
    <source>
        <dbReference type="RuleBase" id="RU363032"/>
    </source>
</evidence>
<accession>F5YIR2</accession>
<reference evidence="10 11" key="2">
    <citation type="journal article" date="2011" name="ISME J.">
        <title>RNA-seq reveals cooperative metabolic interactions between two termite-gut spirochete species in co-culture.</title>
        <authorList>
            <person name="Rosenthal A.Z."/>
            <person name="Matson E.G."/>
            <person name="Eldar A."/>
            <person name="Leadbetter J.R."/>
        </authorList>
    </citation>
    <scope>NUCLEOTIDE SEQUENCE [LARGE SCALE GENOMIC DNA]</scope>
    <source>
        <strain evidence="11">ATCC BAA-887 / DSM 12427 / ZAS-2</strain>
    </source>
</reference>
<dbReference type="GO" id="GO:0005886">
    <property type="term" value="C:plasma membrane"/>
    <property type="evidence" value="ECO:0007669"/>
    <property type="project" value="UniProtKB-SubCell"/>
</dbReference>
<keyword evidence="5 8" id="KW-0812">Transmembrane</keyword>
<keyword evidence="6 8" id="KW-1133">Transmembrane helix</keyword>
<dbReference type="RefSeq" id="WP_015709215.1">
    <property type="nucleotide sequence ID" value="NC_015578.1"/>
</dbReference>
<dbReference type="AlphaFoldDB" id="F5YIR2"/>
<dbReference type="FunFam" id="1.10.3720.10:FF:000002">
    <property type="entry name" value="D-methionine ABC transporter permease MetI"/>
    <property type="match status" value="1"/>
</dbReference>
<keyword evidence="7 8" id="KW-0472">Membrane</keyword>
<dbReference type="PANTHER" id="PTHR30450:SF1">
    <property type="entry name" value="D-METHIONINE TRANSPORT SYSTEM PERMEASE PROTEIN METI-RELATED"/>
    <property type="match status" value="1"/>
</dbReference>
<reference evidence="11" key="1">
    <citation type="submission" date="2009-12" db="EMBL/GenBank/DDBJ databases">
        <title>Complete sequence of Treponema primitia strain ZAS-2.</title>
        <authorList>
            <person name="Tetu S.G."/>
            <person name="Matson E."/>
            <person name="Ren Q."/>
            <person name="Seshadri R."/>
            <person name="Elbourne L."/>
            <person name="Hassan K.A."/>
            <person name="Durkin A."/>
            <person name="Radune D."/>
            <person name="Mohamoud Y."/>
            <person name="Shay R."/>
            <person name="Jin S."/>
            <person name="Zhang X."/>
            <person name="Lucey K."/>
            <person name="Ballor N.R."/>
            <person name="Ottesen E."/>
            <person name="Rosenthal R."/>
            <person name="Allen A."/>
            <person name="Leadbetter J.R."/>
            <person name="Paulsen I.T."/>
        </authorList>
    </citation>
    <scope>NUCLEOTIDE SEQUENCE [LARGE SCALE GENOMIC DNA]</scope>
    <source>
        <strain evidence="11">ATCC BAA-887 / DSM 12427 / ZAS-2</strain>
    </source>
</reference>
<evidence type="ECO:0000256" key="1">
    <source>
        <dbReference type="ARBA" id="ARBA00004651"/>
    </source>
</evidence>
<dbReference type="CDD" id="cd06261">
    <property type="entry name" value="TM_PBP2"/>
    <property type="match status" value="1"/>
</dbReference>
<dbReference type="Proteomes" id="UP000009223">
    <property type="component" value="Chromosome"/>
</dbReference>
<dbReference type="HOGENOM" id="CLU_077375_0_1_12"/>
<comment type="subcellular location">
    <subcellularLocation>
        <location evidence="1 8">Cell membrane</location>
        <topology evidence="1 8">Multi-pass membrane protein</topology>
    </subcellularLocation>
</comment>
<evidence type="ECO:0000313" key="10">
    <source>
        <dbReference type="EMBL" id="AEF84284.1"/>
    </source>
</evidence>
<proteinExistence type="inferred from homology"/>
<keyword evidence="3 8" id="KW-0813">Transport</keyword>
<dbReference type="InterPro" id="IPR051322">
    <property type="entry name" value="AA_ABC_Transporter_Permease"/>
</dbReference>
<feature type="transmembrane region" description="Helical" evidence="8">
    <location>
        <begin position="198"/>
        <end position="220"/>
    </location>
</feature>
<dbReference type="InterPro" id="IPR035906">
    <property type="entry name" value="MetI-like_sf"/>
</dbReference>
<sequence>MDEILKKLALNMVNKVPELIKCFWQTLHMMALTGIIAFTIGLVLALILTVTRKGDILENLSLWTVLDKIINLFRSIPFIILLALLIPVTRFIAGTAIGVKGSIVPLVFGTAPFFTRQMENALAEIDRGSIEAAQSIGTGPWGIIFRVYLKESVPGIIRGTTITFINLVGLTAMAGAVGGGGLGDFAIRYGYQRYQTDITVITVIILILIVTVIQALGSFFSKKTLH</sequence>
<dbReference type="EMBL" id="CP001843">
    <property type="protein sequence ID" value="AEF84284.1"/>
    <property type="molecule type" value="Genomic_DNA"/>
</dbReference>
<organism evidence="10 11">
    <name type="scientific">Treponema primitia (strain ATCC BAA-887 / DSM 12427 / ZAS-2)</name>
    <dbReference type="NCBI Taxonomy" id="545694"/>
    <lineage>
        <taxon>Bacteria</taxon>
        <taxon>Pseudomonadati</taxon>
        <taxon>Spirochaetota</taxon>
        <taxon>Spirochaetia</taxon>
        <taxon>Spirochaetales</taxon>
        <taxon>Treponemataceae</taxon>
        <taxon>Treponema</taxon>
    </lineage>
</organism>
<dbReference type="Pfam" id="PF00528">
    <property type="entry name" value="BPD_transp_1"/>
    <property type="match status" value="1"/>
</dbReference>
<dbReference type="OrthoDB" id="9793490at2"/>
<evidence type="ECO:0000256" key="6">
    <source>
        <dbReference type="ARBA" id="ARBA00022989"/>
    </source>
</evidence>
<name>F5YIR2_TREPZ</name>
<dbReference type="PANTHER" id="PTHR30450">
    <property type="entry name" value="ABC TRANSPORTER PERMEASE"/>
    <property type="match status" value="1"/>
</dbReference>
<feature type="transmembrane region" description="Helical" evidence="8">
    <location>
        <begin position="92"/>
        <end position="114"/>
    </location>
</feature>
<feature type="transmembrane region" description="Helical" evidence="8">
    <location>
        <begin position="27"/>
        <end position="48"/>
    </location>
</feature>
<keyword evidence="11" id="KW-1185">Reference proteome</keyword>
<dbReference type="STRING" id="545694.TREPR_0832"/>